<feature type="transmembrane region" description="Helical" evidence="1">
    <location>
        <begin position="39"/>
        <end position="62"/>
    </location>
</feature>
<dbReference type="PANTHER" id="PTHR35793:SF2">
    <property type="entry name" value="INNER MEMBRANE PROTEIN YJIG"/>
    <property type="match status" value="1"/>
</dbReference>
<evidence type="ECO:0000313" key="3">
    <source>
        <dbReference type="EMBL" id="VFD55902.1"/>
    </source>
</evidence>
<name>A0AAX3H569_CLODI</name>
<reference evidence="3 4" key="1">
    <citation type="submission" date="2019-02" db="EMBL/GenBank/DDBJ databases">
        <authorList>
            <consortium name="Pathogen Informatics"/>
        </authorList>
    </citation>
    <scope>NUCLEOTIDE SEQUENCE [LARGE SCALE GENOMIC DNA]</scope>
    <source>
        <strain evidence="3 4">078GUE027</strain>
    </source>
</reference>
<feature type="domain" description="Nucleoside transporter/FeoB GTPase Gate" evidence="2">
    <location>
        <begin position="35"/>
        <end position="81"/>
    </location>
</feature>
<protein>
    <submittedName>
        <fullName evidence="3">Inner membrane protein yjiG</fullName>
    </submittedName>
</protein>
<dbReference type="InterPro" id="IPR052549">
    <property type="entry name" value="SpmB"/>
</dbReference>
<comment type="caution">
    <text evidence="3">The sequence shown here is derived from an EMBL/GenBank/DDBJ whole genome shotgun (WGS) entry which is preliminary data.</text>
</comment>
<feature type="transmembrane region" description="Helical" evidence="1">
    <location>
        <begin position="68"/>
        <end position="89"/>
    </location>
</feature>
<keyword evidence="1" id="KW-1133">Transmembrane helix</keyword>
<evidence type="ECO:0000259" key="2">
    <source>
        <dbReference type="Pfam" id="PF07670"/>
    </source>
</evidence>
<evidence type="ECO:0000256" key="1">
    <source>
        <dbReference type="SAM" id="Phobius"/>
    </source>
</evidence>
<dbReference type="GO" id="GO:0005886">
    <property type="term" value="C:plasma membrane"/>
    <property type="evidence" value="ECO:0007669"/>
    <property type="project" value="TreeGrafter"/>
</dbReference>
<evidence type="ECO:0000313" key="4">
    <source>
        <dbReference type="Proteomes" id="UP000346772"/>
    </source>
</evidence>
<dbReference type="EMBL" id="CAADAT010000029">
    <property type="protein sequence ID" value="VFD55902.1"/>
    <property type="molecule type" value="Genomic_DNA"/>
</dbReference>
<keyword evidence="1" id="KW-0472">Membrane</keyword>
<dbReference type="RefSeq" id="WP_003415948.1">
    <property type="nucleotide sequence ID" value="NZ_BEHB01000027.1"/>
</dbReference>
<accession>A0AAX3H569</accession>
<sequence>MSEVVKKEVQVKKGNVIDAFIGGARNGFQISTNSMAPNVIFGFAIISVFNLTGLLDVIGTIFTPVMSIFGLPGVVATAIMTIVISRRGFPLLYTKTKM</sequence>
<dbReference type="Pfam" id="PF07670">
    <property type="entry name" value="Gate"/>
    <property type="match status" value="1"/>
</dbReference>
<dbReference type="AlphaFoldDB" id="A0AAX3H569"/>
<organism evidence="3 4">
    <name type="scientific">Clostridioides difficile</name>
    <name type="common">Peptoclostridium difficile</name>
    <dbReference type="NCBI Taxonomy" id="1496"/>
    <lineage>
        <taxon>Bacteria</taxon>
        <taxon>Bacillati</taxon>
        <taxon>Bacillota</taxon>
        <taxon>Clostridia</taxon>
        <taxon>Peptostreptococcales</taxon>
        <taxon>Peptostreptococcaceae</taxon>
        <taxon>Clostridioides</taxon>
    </lineage>
</organism>
<gene>
    <name evidence="3" type="primary">yjiG</name>
    <name evidence="3" type="ORF">SAMEA1710456_03450</name>
</gene>
<dbReference type="PANTHER" id="PTHR35793">
    <property type="entry name" value="INNER MEMBRANE PROTEIN YJIG"/>
    <property type="match status" value="1"/>
</dbReference>
<proteinExistence type="predicted"/>
<dbReference type="InterPro" id="IPR011642">
    <property type="entry name" value="Gate_dom"/>
</dbReference>
<dbReference type="Proteomes" id="UP000346772">
    <property type="component" value="Unassembled WGS sequence"/>
</dbReference>
<keyword evidence="1" id="KW-0812">Transmembrane</keyword>